<dbReference type="SMART" id="SM00034">
    <property type="entry name" value="CLECT"/>
    <property type="match status" value="1"/>
</dbReference>
<dbReference type="InterPro" id="IPR016186">
    <property type="entry name" value="C-type_lectin-like/link_sf"/>
</dbReference>
<feature type="chain" id="PRO_5038022562" evidence="5">
    <location>
        <begin position="21"/>
        <end position="508"/>
    </location>
</feature>
<evidence type="ECO:0000313" key="8">
    <source>
        <dbReference type="WBParaSite" id="ACRNAN_Path_793.g2997.t1"/>
    </source>
</evidence>
<dbReference type="PROSITE" id="PS50041">
    <property type="entry name" value="C_TYPE_LECTIN_2"/>
    <property type="match status" value="2"/>
</dbReference>
<dbReference type="GO" id="GO:0003676">
    <property type="term" value="F:nucleic acid binding"/>
    <property type="evidence" value="ECO:0007669"/>
    <property type="project" value="InterPro"/>
</dbReference>
<dbReference type="PROSITE" id="PS00659">
    <property type="entry name" value="GLYCOSYL_HYDROL_F5"/>
    <property type="match status" value="1"/>
</dbReference>
<dbReference type="GO" id="GO:0004553">
    <property type="term" value="F:hydrolase activity, hydrolyzing O-glycosyl compounds"/>
    <property type="evidence" value="ECO:0007669"/>
    <property type="project" value="InterPro"/>
</dbReference>
<evidence type="ECO:0000256" key="4">
    <source>
        <dbReference type="RuleBase" id="RU361153"/>
    </source>
</evidence>
<keyword evidence="3 4" id="KW-0326">Glycosidase</keyword>
<keyword evidence="5" id="KW-0732">Signal</keyword>
<evidence type="ECO:0000313" key="7">
    <source>
        <dbReference type="Proteomes" id="UP000887540"/>
    </source>
</evidence>
<evidence type="ECO:0000256" key="1">
    <source>
        <dbReference type="ARBA" id="ARBA00005641"/>
    </source>
</evidence>
<dbReference type="PANTHER" id="PTHR34142">
    <property type="entry name" value="ENDO-BETA-1,4-GLUCANASE A"/>
    <property type="match status" value="1"/>
</dbReference>
<dbReference type="SUPFAM" id="SSF51445">
    <property type="entry name" value="(Trans)glycosidases"/>
    <property type="match status" value="1"/>
</dbReference>
<dbReference type="InterPro" id="IPR018087">
    <property type="entry name" value="Glyco_hydro_5_CS"/>
</dbReference>
<proteinExistence type="inferred from homology"/>
<evidence type="ECO:0000259" key="6">
    <source>
        <dbReference type="PROSITE" id="PS50041"/>
    </source>
</evidence>
<dbReference type="GO" id="GO:0032259">
    <property type="term" value="P:methylation"/>
    <property type="evidence" value="ECO:0007669"/>
    <property type="project" value="InterPro"/>
</dbReference>
<name>A0A914CBS7_9BILA</name>
<evidence type="ECO:0000256" key="5">
    <source>
        <dbReference type="SAM" id="SignalP"/>
    </source>
</evidence>
<dbReference type="Gene3D" id="3.10.100.10">
    <property type="entry name" value="Mannose-Binding Protein A, subunit A"/>
    <property type="match status" value="2"/>
</dbReference>
<dbReference type="WBParaSite" id="ACRNAN_Path_793.g2997.t1">
    <property type="protein sequence ID" value="ACRNAN_Path_793.g2997.t1"/>
    <property type="gene ID" value="ACRNAN_Path_793.g2997"/>
</dbReference>
<dbReference type="InterPro" id="IPR001304">
    <property type="entry name" value="C-type_lectin-like"/>
</dbReference>
<sequence>MRGKFFYFLFFFCNIPLHLAVVNPPYGQLQVQGTYLTNSSGIPIQLQGMSLYFSMWQPQYYNQNVLVSLKNQWNSNVVRAAMGLTNGGYVDNPEYNYGLVKAVIEGAINLGMYVIVDWHITYNVSYTPQAITFFSNISKTYGSYPHIIYEIWNEPTVTWDVIVNYANQVIPVIRANDPNNIIVVGTADASSGPWFPPSQKLNYNNIMYTLHIYPDVWGGVTQDAVRTKATTALSNGIPIFVTEYGTGSVWPNQTLEVDEMAPWYKYFNQYFLSHATWSMSDVPEIYSAIQGGSTSSSTPAAQVTSQYVTYQGAISACASIGGVVASVHSNAQNAFLMSLTNSSSTFKVIPAGQFWLGLSIDKTQSPWNVTWADGSSNDYGNWVVPSSGIANGNCSGACATIIYPAYAPNQDLTSPSAPHVVYSSQYWIGQTVDKTVNPWNSTWQDGTATNYGNWNSPSQGPNNGNCTNQVCAIIMYSASSTSASPGAWDAVAQNSGFYPAICQVDAIY</sequence>
<reference evidence="8" key="1">
    <citation type="submission" date="2022-11" db="UniProtKB">
        <authorList>
            <consortium name="WormBaseParasite"/>
        </authorList>
    </citation>
    <scope>IDENTIFICATION</scope>
</reference>
<dbReference type="Pfam" id="PF00150">
    <property type="entry name" value="Cellulase"/>
    <property type="match status" value="1"/>
</dbReference>
<dbReference type="InterPro" id="IPR001547">
    <property type="entry name" value="Glyco_hydro_5"/>
</dbReference>
<evidence type="ECO:0000256" key="3">
    <source>
        <dbReference type="ARBA" id="ARBA00023295"/>
    </source>
</evidence>
<dbReference type="Proteomes" id="UP000887540">
    <property type="component" value="Unplaced"/>
</dbReference>
<dbReference type="Gene3D" id="3.20.20.80">
    <property type="entry name" value="Glycosidases"/>
    <property type="match status" value="1"/>
</dbReference>
<feature type="signal peptide" evidence="5">
    <location>
        <begin position="1"/>
        <end position="20"/>
    </location>
</feature>
<dbReference type="Pfam" id="PF00059">
    <property type="entry name" value="Lectin_C"/>
    <property type="match status" value="1"/>
</dbReference>
<dbReference type="CDD" id="cd00037">
    <property type="entry name" value="CLECT"/>
    <property type="match status" value="1"/>
</dbReference>
<protein>
    <submittedName>
        <fullName evidence="8">C-type lectin domain-containing protein</fullName>
    </submittedName>
</protein>
<dbReference type="InterPro" id="IPR002052">
    <property type="entry name" value="DNA_methylase_N6_adenine_CS"/>
</dbReference>
<organism evidence="7 8">
    <name type="scientific">Acrobeloides nanus</name>
    <dbReference type="NCBI Taxonomy" id="290746"/>
    <lineage>
        <taxon>Eukaryota</taxon>
        <taxon>Metazoa</taxon>
        <taxon>Ecdysozoa</taxon>
        <taxon>Nematoda</taxon>
        <taxon>Chromadorea</taxon>
        <taxon>Rhabditida</taxon>
        <taxon>Tylenchina</taxon>
        <taxon>Cephalobomorpha</taxon>
        <taxon>Cephaloboidea</taxon>
        <taxon>Cephalobidae</taxon>
        <taxon>Acrobeloides</taxon>
    </lineage>
</organism>
<keyword evidence="7" id="KW-1185">Reference proteome</keyword>
<dbReference type="PROSITE" id="PS00092">
    <property type="entry name" value="N6_MTASE"/>
    <property type="match status" value="1"/>
</dbReference>
<dbReference type="InterPro" id="IPR016187">
    <property type="entry name" value="CTDL_fold"/>
</dbReference>
<dbReference type="GO" id="GO:0000272">
    <property type="term" value="P:polysaccharide catabolic process"/>
    <property type="evidence" value="ECO:0007669"/>
    <property type="project" value="InterPro"/>
</dbReference>
<dbReference type="PANTHER" id="PTHR34142:SF1">
    <property type="entry name" value="GLYCOSIDE HYDROLASE FAMILY 5 DOMAIN-CONTAINING PROTEIN"/>
    <property type="match status" value="1"/>
</dbReference>
<feature type="domain" description="C-type lectin" evidence="6">
    <location>
        <begin position="309"/>
        <end position="394"/>
    </location>
</feature>
<dbReference type="InterPro" id="IPR017853">
    <property type="entry name" value="GH"/>
</dbReference>
<dbReference type="GO" id="GO:0008168">
    <property type="term" value="F:methyltransferase activity"/>
    <property type="evidence" value="ECO:0007669"/>
    <property type="project" value="InterPro"/>
</dbReference>
<dbReference type="AlphaFoldDB" id="A0A914CBS7"/>
<keyword evidence="2 4" id="KW-0378">Hydrolase</keyword>
<comment type="similarity">
    <text evidence="1 4">Belongs to the glycosyl hydrolase 5 (cellulase A) family.</text>
</comment>
<accession>A0A914CBS7</accession>
<dbReference type="SUPFAM" id="SSF56436">
    <property type="entry name" value="C-type lectin-like"/>
    <property type="match status" value="2"/>
</dbReference>
<evidence type="ECO:0000256" key="2">
    <source>
        <dbReference type="ARBA" id="ARBA00022801"/>
    </source>
</evidence>
<feature type="domain" description="C-type lectin" evidence="6">
    <location>
        <begin position="424"/>
        <end position="489"/>
    </location>
</feature>